<keyword evidence="2" id="KW-1185">Reference proteome</keyword>
<proteinExistence type="predicted"/>
<name>A0ABU7EYP5_9TELE</name>
<evidence type="ECO:0000313" key="1">
    <source>
        <dbReference type="EMBL" id="MED6292307.1"/>
    </source>
</evidence>
<sequence length="109" mass="12104">MVIYNAPRLWKSSLACCSLPFSFRYQQVPELLTFQAGAETRGTDALICLGMPVCPHCDPRTKPTLQCSSLLQQQLLEDSITPRKGLNHSSSLRKEFLLSPHSESPSAVK</sequence>
<organism evidence="1 2">
    <name type="scientific">Characodon lateralis</name>
    <dbReference type="NCBI Taxonomy" id="208331"/>
    <lineage>
        <taxon>Eukaryota</taxon>
        <taxon>Metazoa</taxon>
        <taxon>Chordata</taxon>
        <taxon>Craniata</taxon>
        <taxon>Vertebrata</taxon>
        <taxon>Euteleostomi</taxon>
        <taxon>Actinopterygii</taxon>
        <taxon>Neopterygii</taxon>
        <taxon>Teleostei</taxon>
        <taxon>Neoteleostei</taxon>
        <taxon>Acanthomorphata</taxon>
        <taxon>Ovalentaria</taxon>
        <taxon>Atherinomorphae</taxon>
        <taxon>Cyprinodontiformes</taxon>
        <taxon>Goodeidae</taxon>
        <taxon>Characodon</taxon>
    </lineage>
</organism>
<gene>
    <name evidence="1" type="ORF">CHARACLAT_032522</name>
</gene>
<comment type="caution">
    <text evidence="1">The sequence shown here is derived from an EMBL/GenBank/DDBJ whole genome shotgun (WGS) entry which is preliminary data.</text>
</comment>
<protein>
    <submittedName>
        <fullName evidence="1">Uncharacterized protein</fullName>
    </submittedName>
</protein>
<evidence type="ECO:0000313" key="2">
    <source>
        <dbReference type="Proteomes" id="UP001352852"/>
    </source>
</evidence>
<reference evidence="1 2" key="1">
    <citation type="submission" date="2021-06" db="EMBL/GenBank/DDBJ databases">
        <authorList>
            <person name="Palmer J.M."/>
        </authorList>
    </citation>
    <scope>NUCLEOTIDE SEQUENCE [LARGE SCALE GENOMIC DNA]</scope>
    <source>
        <strain evidence="1 2">CL_MEX2019</strain>
        <tissue evidence="1">Muscle</tissue>
    </source>
</reference>
<dbReference type="EMBL" id="JAHUTJ010071443">
    <property type="protein sequence ID" value="MED6292307.1"/>
    <property type="molecule type" value="Genomic_DNA"/>
</dbReference>
<dbReference type="Proteomes" id="UP001352852">
    <property type="component" value="Unassembled WGS sequence"/>
</dbReference>
<accession>A0ABU7EYP5</accession>